<keyword evidence="4" id="KW-0325">Glycoprotein</keyword>
<keyword evidence="3" id="KW-1015">Disulfide bond</keyword>
<dbReference type="KEGG" id="taes:123154704"/>
<evidence type="ECO:0000256" key="1">
    <source>
        <dbReference type="ARBA" id="ARBA00009748"/>
    </source>
</evidence>
<dbReference type="Pfam" id="PF14368">
    <property type="entry name" value="LTP_2"/>
    <property type="match status" value="1"/>
</dbReference>
<reference evidence="7" key="1">
    <citation type="submission" date="2018-08" db="EMBL/GenBank/DDBJ databases">
        <authorList>
            <person name="Rossello M."/>
        </authorList>
    </citation>
    <scope>NUCLEOTIDE SEQUENCE [LARGE SCALE GENOMIC DNA]</scope>
    <source>
        <strain evidence="7">cv. Chinese Spring</strain>
    </source>
</reference>
<feature type="domain" description="Bifunctional inhibitor/plant lipid transfer protein/seed storage helical" evidence="6">
    <location>
        <begin position="85"/>
        <end position="167"/>
    </location>
</feature>
<gene>
    <name evidence="7" type="primary">LOC123154704</name>
</gene>
<keyword evidence="8" id="KW-1185">Reference proteome</keyword>
<dbReference type="Gene3D" id="1.10.110.10">
    <property type="entry name" value="Plant lipid-transfer and hydrophobic proteins"/>
    <property type="match status" value="1"/>
</dbReference>
<evidence type="ECO:0000256" key="4">
    <source>
        <dbReference type="ARBA" id="ARBA00023180"/>
    </source>
</evidence>
<dbReference type="AlphaFoldDB" id="A0A3B6RR13"/>
<dbReference type="RefSeq" id="XP_044429294.1">
    <property type="nucleotide sequence ID" value="XM_044573359.1"/>
</dbReference>
<evidence type="ECO:0000256" key="5">
    <source>
        <dbReference type="SAM" id="SignalP"/>
    </source>
</evidence>
<feature type="signal peptide" evidence="5">
    <location>
        <begin position="1"/>
        <end position="27"/>
    </location>
</feature>
<dbReference type="PANTHER" id="PTHR33044">
    <property type="entry name" value="BIFUNCTIONAL INHIBITOR/LIPID-TRANSFER PROTEIN/SEED STORAGE 2S ALBUMIN SUPERFAMILY PROTEIN-RELATED"/>
    <property type="match status" value="1"/>
</dbReference>
<evidence type="ECO:0000256" key="3">
    <source>
        <dbReference type="ARBA" id="ARBA00023157"/>
    </source>
</evidence>
<name>A0A3B6RR13_WHEAT</name>
<dbReference type="Gramene" id="TraesCLE_scaffold_141075_01G000200.1">
    <property type="protein sequence ID" value="TraesCLE_scaffold_141075_01G000200.1"/>
    <property type="gene ID" value="TraesCLE_scaffold_141075_01G000200"/>
</dbReference>
<proteinExistence type="inferred from homology"/>
<sequence>MAPSESQHLALFLAIVITAATPSPSAAAVPAKAPAPSASNDAVAKPLAWCMIPCLPILPPILCVPPIFCPPTPSAPPPPSPFKPHPKECLPSLMGLMPCKDFLTNSTAPKPPRQGKCCDGVRSLFQNFPICLCHVFNGGDLDKLMSAPLDGGQLFGLSSACNTSPSDFVPCYDVPPMRAAPTPKAAP</sequence>
<evidence type="ECO:0000256" key="2">
    <source>
        <dbReference type="ARBA" id="ARBA00022729"/>
    </source>
</evidence>
<dbReference type="Proteomes" id="UP000019116">
    <property type="component" value="Chromosome 7A"/>
</dbReference>
<dbReference type="SUPFAM" id="SSF47699">
    <property type="entry name" value="Bifunctional inhibitor/lipid-transfer protein/seed storage 2S albumin"/>
    <property type="match status" value="1"/>
</dbReference>
<dbReference type="InterPro" id="IPR043325">
    <property type="entry name" value="LTSS"/>
</dbReference>
<dbReference type="Gramene" id="TraesCAD_scaffold_003331_01G000200.1">
    <property type="protein sequence ID" value="TraesCAD_scaffold_003331_01G000200.1"/>
    <property type="gene ID" value="TraesCAD_scaffold_003331_01G000200"/>
</dbReference>
<reference evidence="7" key="2">
    <citation type="submission" date="2018-10" db="UniProtKB">
        <authorList>
            <consortium name="EnsemblPlants"/>
        </authorList>
    </citation>
    <scope>IDENTIFICATION</scope>
</reference>
<keyword evidence="2 5" id="KW-0732">Signal</keyword>
<evidence type="ECO:0000313" key="8">
    <source>
        <dbReference type="Proteomes" id="UP000019116"/>
    </source>
</evidence>
<dbReference type="Gramene" id="TraesWEE_scaffold_133839_01G000200.1">
    <property type="protein sequence ID" value="TraesWEE_scaffold_133839_01G000200.1"/>
    <property type="gene ID" value="TraesWEE_scaffold_133839_01G000200"/>
</dbReference>
<comment type="similarity">
    <text evidence="1">Belongs to the plant LTP family.</text>
</comment>
<protein>
    <recommendedName>
        <fullName evidence="6">Bifunctional inhibitor/plant lipid transfer protein/seed storage helical domain-containing protein</fullName>
    </recommendedName>
</protein>
<organism evidence="7">
    <name type="scientific">Triticum aestivum</name>
    <name type="common">Wheat</name>
    <dbReference type="NCBI Taxonomy" id="4565"/>
    <lineage>
        <taxon>Eukaryota</taxon>
        <taxon>Viridiplantae</taxon>
        <taxon>Streptophyta</taxon>
        <taxon>Embryophyta</taxon>
        <taxon>Tracheophyta</taxon>
        <taxon>Spermatophyta</taxon>
        <taxon>Magnoliopsida</taxon>
        <taxon>Liliopsida</taxon>
        <taxon>Poales</taxon>
        <taxon>Poaceae</taxon>
        <taxon>BOP clade</taxon>
        <taxon>Pooideae</taxon>
        <taxon>Triticodae</taxon>
        <taxon>Triticeae</taxon>
        <taxon>Triticinae</taxon>
        <taxon>Triticum</taxon>
    </lineage>
</organism>
<dbReference type="OMA" id="APVNHTR"/>
<evidence type="ECO:0000259" key="6">
    <source>
        <dbReference type="Pfam" id="PF14368"/>
    </source>
</evidence>
<dbReference type="EnsemblPlants" id="TraesCS7A02G485200.1">
    <property type="protein sequence ID" value="TraesCS7A02G485200.1"/>
    <property type="gene ID" value="TraesCS7A02G485200"/>
</dbReference>
<dbReference type="InterPro" id="IPR016140">
    <property type="entry name" value="Bifunc_inhib/LTP/seed_store"/>
</dbReference>
<evidence type="ECO:0000313" key="7">
    <source>
        <dbReference type="EnsemblPlants" id="TraesCS7A02G485200.1"/>
    </source>
</evidence>
<feature type="chain" id="PRO_5017367794" description="Bifunctional inhibitor/plant lipid transfer protein/seed storage helical domain-containing protein" evidence="5">
    <location>
        <begin position="28"/>
        <end position="187"/>
    </location>
</feature>
<dbReference type="InterPro" id="IPR036312">
    <property type="entry name" value="Bifun_inhib/LTP/seed_sf"/>
</dbReference>
<dbReference type="Gramene" id="TraesCS7A02G485200.1">
    <property type="protein sequence ID" value="TraesCS7A02G485200.1"/>
    <property type="gene ID" value="TraesCS7A02G485200"/>
</dbReference>
<dbReference type="GeneID" id="123154704"/>
<dbReference type="CDD" id="cd00010">
    <property type="entry name" value="AAI_LTSS"/>
    <property type="match status" value="1"/>
</dbReference>
<dbReference type="Gramene" id="TraesCS7A03G1176000.1">
    <property type="protein sequence ID" value="TraesCS7A03G1176000.1.CDS"/>
    <property type="gene ID" value="TraesCS7A03G1176000"/>
</dbReference>
<accession>A0A3B6RR13</accession>